<dbReference type="AlphaFoldDB" id="A0A1F8F8C8"/>
<dbReference type="EMBL" id="MGJP01000036">
    <property type="protein sequence ID" value="OGN09403.1"/>
    <property type="molecule type" value="Genomic_DNA"/>
</dbReference>
<feature type="active site" evidence="11">
    <location>
        <position position="165"/>
    </location>
</feature>
<feature type="active site" evidence="11">
    <location>
        <position position="327"/>
    </location>
</feature>
<evidence type="ECO:0000256" key="11">
    <source>
        <dbReference type="PIRSR" id="PIRSR039102-1"/>
    </source>
</evidence>
<evidence type="ECO:0000313" key="15">
    <source>
        <dbReference type="EMBL" id="OGN09403.1"/>
    </source>
</evidence>
<dbReference type="InterPro" id="IPR005905">
    <property type="entry name" value="D_ala_D_ala"/>
</dbReference>
<name>A0A1F8F8C8_9BACT</name>
<dbReference type="Gene3D" id="3.30.470.20">
    <property type="entry name" value="ATP-grasp fold, B domain"/>
    <property type="match status" value="1"/>
</dbReference>
<dbReference type="GO" id="GO:0008360">
    <property type="term" value="P:regulation of cell shape"/>
    <property type="evidence" value="ECO:0007669"/>
    <property type="project" value="UniProtKB-KW"/>
</dbReference>
<keyword evidence="8 10" id="KW-0573">Peptidoglycan synthesis</keyword>
<evidence type="ECO:0000313" key="16">
    <source>
        <dbReference type="Proteomes" id="UP000177167"/>
    </source>
</evidence>
<feature type="binding site" evidence="12">
    <location>
        <position position="316"/>
    </location>
    <ligand>
        <name>Mg(2+)</name>
        <dbReference type="ChEBI" id="CHEBI:18420"/>
        <label>2</label>
    </ligand>
</feature>
<dbReference type="Pfam" id="PF01820">
    <property type="entry name" value="Dala_Dala_lig_N"/>
    <property type="match status" value="2"/>
</dbReference>
<evidence type="ECO:0000256" key="3">
    <source>
        <dbReference type="ARBA" id="ARBA00022490"/>
    </source>
</evidence>
<comment type="subcellular location">
    <subcellularLocation>
        <location evidence="1 10">Cytoplasm</location>
    </subcellularLocation>
</comment>
<keyword evidence="4 10" id="KW-0436">Ligase</keyword>
<comment type="pathway">
    <text evidence="10">Cell wall biogenesis; peptidoglycan biosynthesis.</text>
</comment>
<dbReference type="GO" id="GO:0005524">
    <property type="term" value="F:ATP binding"/>
    <property type="evidence" value="ECO:0007669"/>
    <property type="project" value="UniProtKB-UniRule"/>
</dbReference>
<dbReference type="UniPathway" id="UPA00219"/>
<dbReference type="Gene3D" id="3.30.1490.20">
    <property type="entry name" value="ATP-grasp fold, A domain"/>
    <property type="match status" value="1"/>
</dbReference>
<dbReference type="SUPFAM" id="SSF56059">
    <property type="entry name" value="Glutathione synthetase ATP-binding domain-like"/>
    <property type="match status" value="1"/>
</dbReference>
<dbReference type="PANTHER" id="PTHR23132">
    <property type="entry name" value="D-ALANINE--D-ALANINE LIGASE"/>
    <property type="match status" value="1"/>
</dbReference>
<dbReference type="GO" id="GO:0005737">
    <property type="term" value="C:cytoplasm"/>
    <property type="evidence" value="ECO:0007669"/>
    <property type="project" value="UniProtKB-SubCell"/>
</dbReference>
<dbReference type="GO" id="GO:0071555">
    <property type="term" value="P:cell wall organization"/>
    <property type="evidence" value="ECO:0007669"/>
    <property type="project" value="UniProtKB-KW"/>
</dbReference>
<keyword evidence="3 10" id="KW-0963">Cytoplasm</keyword>
<feature type="binding site" evidence="12">
    <location>
        <position position="304"/>
    </location>
    <ligand>
        <name>Mg(2+)</name>
        <dbReference type="ChEBI" id="CHEBI:18420"/>
        <label>1</label>
    </ligand>
</feature>
<dbReference type="Gene3D" id="3.40.50.20">
    <property type="match status" value="2"/>
</dbReference>
<dbReference type="InterPro" id="IPR011095">
    <property type="entry name" value="Dala_Dala_lig_C"/>
</dbReference>
<dbReference type="InterPro" id="IPR011127">
    <property type="entry name" value="Dala_Dala_lig_N"/>
</dbReference>
<evidence type="ECO:0000256" key="10">
    <source>
        <dbReference type="HAMAP-Rule" id="MF_00047"/>
    </source>
</evidence>
<accession>A0A1F8F8C8</accession>
<comment type="catalytic activity">
    <reaction evidence="10">
        <text>2 D-alanine + ATP = D-alanyl-D-alanine + ADP + phosphate + H(+)</text>
        <dbReference type="Rhea" id="RHEA:11224"/>
        <dbReference type="ChEBI" id="CHEBI:15378"/>
        <dbReference type="ChEBI" id="CHEBI:30616"/>
        <dbReference type="ChEBI" id="CHEBI:43474"/>
        <dbReference type="ChEBI" id="CHEBI:57416"/>
        <dbReference type="ChEBI" id="CHEBI:57822"/>
        <dbReference type="ChEBI" id="CHEBI:456216"/>
        <dbReference type="EC" id="6.3.2.4"/>
    </reaction>
</comment>
<evidence type="ECO:0000256" key="12">
    <source>
        <dbReference type="PIRSR" id="PIRSR039102-3"/>
    </source>
</evidence>
<dbReference type="InterPro" id="IPR013815">
    <property type="entry name" value="ATP_grasp_subdomain_1"/>
</dbReference>
<dbReference type="GO" id="GO:0046872">
    <property type="term" value="F:metal ion binding"/>
    <property type="evidence" value="ECO:0007669"/>
    <property type="project" value="UniProtKB-KW"/>
</dbReference>
<organism evidence="15 16">
    <name type="scientific">Candidatus Yanofskybacteria bacterium RIFCSPHIGHO2_02_FULL_41_11</name>
    <dbReference type="NCBI Taxonomy" id="1802675"/>
    <lineage>
        <taxon>Bacteria</taxon>
        <taxon>Candidatus Yanofskyibacteriota</taxon>
    </lineage>
</organism>
<keyword evidence="12" id="KW-0479">Metal-binding</keyword>
<dbReference type="SUPFAM" id="SSF52440">
    <property type="entry name" value="PreATP-grasp domain"/>
    <property type="match status" value="1"/>
</dbReference>
<dbReference type="PROSITE" id="PS00843">
    <property type="entry name" value="DALA_DALA_LIGASE_1"/>
    <property type="match status" value="1"/>
</dbReference>
<dbReference type="PIRSF" id="PIRSF039102">
    <property type="entry name" value="Ddl/VanB"/>
    <property type="match status" value="1"/>
</dbReference>
<comment type="caution">
    <text evidence="15">The sequence shown here is derived from an EMBL/GenBank/DDBJ whole genome shotgun (WGS) entry which is preliminary data.</text>
</comment>
<dbReference type="Pfam" id="PF07478">
    <property type="entry name" value="Dala_Dala_lig_C"/>
    <property type="match status" value="2"/>
</dbReference>
<keyword evidence="12" id="KW-0460">Magnesium</keyword>
<keyword evidence="6 13" id="KW-0067">ATP-binding</keyword>
<evidence type="ECO:0000256" key="9">
    <source>
        <dbReference type="ARBA" id="ARBA00023316"/>
    </source>
</evidence>
<comment type="similarity">
    <text evidence="2 10">Belongs to the D-alanine--D-alanine ligase family.</text>
</comment>
<feature type="binding site" evidence="12">
    <location>
        <position position="316"/>
    </location>
    <ligand>
        <name>Mg(2+)</name>
        <dbReference type="ChEBI" id="CHEBI:18420"/>
        <label>1</label>
    </ligand>
</feature>
<evidence type="ECO:0000256" key="7">
    <source>
        <dbReference type="ARBA" id="ARBA00022960"/>
    </source>
</evidence>
<evidence type="ECO:0000259" key="14">
    <source>
        <dbReference type="PROSITE" id="PS50975"/>
    </source>
</evidence>
<feature type="active site" evidence="11">
    <location>
        <position position="22"/>
    </location>
</feature>
<keyword evidence="12" id="KW-0464">Manganese</keyword>
<evidence type="ECO:0000256" key="4">
    <source>
        <dbReference type="ARBA" id="ARBA00022598"/>
    </source>
</evidence>
<feature type="binding site" evidence="12">
    <location>
        <position position="318"/>
    </location>
    <ligand>
        <name>Mg(2+)</name>
        <dbReference type="ChEBI" id="CHEBI:18420"/>
        <label>2</label>
    </ligand>
</feature>
<evidence type="ECO:0000256" key="1">
    <source>
        <dbReference type="ARBA" id="ARBA00004496"/>
    </source>
</evidence>
<comment type="cofactor">
    <cofactor evidence="12">
        <name>Mg(2+)</name>
        <dbReference type="ChEBI" id="CHEBI:18420"/>
    </cofactor>
    <cofactor evidence="12">
        <name>Mn(2+)</name>
        <dbReference type="ChEBI" id="CHEBI:29035"/>
    </cofactor>
    <text evidence="12">Binds 2 magnesium or manganese ions per subunit.</text>
</comment>
<keyword evidence="9 10" id="KW-0961">Cell wall biogenesis/degradation</keyword>
<feature type="domain" description="ATP-grasp" evidence="14">
    <location>
        <begin position="118"/>
        <end position="349"/>
    </location>
</feature>
<dbReference type="PROSITE" id="PS00844">
    <property type="entry name" value="DALA_DALA_LIGASE_2"/>
    <property type="match status" value="1"/>
</dbReference>
<dbReference type="GO" id="GO:0008716">
    <property type="term" value="F:D-alanine-D-alanine ligase activity"/>
    <property type="evidence" value="ECO:0007669"/>
    <property type="project" value="UniProtKB-UniRule"/>
</dbReference>
<evidence type="ECO:0000256" key="13">
    <source>
        <dbReference type="PROSITE-ProRule" id="PRU00409"/>
    </source>
</evidence>
<protein>
    <recommendedName>
        <fullName evidence="10">D-alanine--D-alanine ligase</fullName>
        <ecNumber evidence="10">6.3.2.4</ecNumber>
    </recommendedName>
    <alternativeName>
        <fullName evidence="10">D-Ala-D-Ala ligase</fullName>
    </alternativeName>
    <alternativeName>
        <fullName evidence="10">D-alanylalanine synthetase</fullName>
    </alternativeName>
</protein>
<dbReference type="HAMAP" id="MF_00047">
    <property type="entry name" value="Dala_Dala_lig"/>
    <property type="match status" value="1"/>
</dbReference>
<dbReference type="InterPro" id="IPR011761">
    <property type="entry name" value="ATP-grasp"/>
</dbReference>
<dbReference type="Proteomes" id="UP000177167">
    <property type="component" value="Unassembled WGS sequence"/>
</dbReference>
<evidence type="ECO:0000256" key="8">
    <source>
        <dbReference type="ARBA" id="ARBA00022984"/>
    </source>
</evidence>
<keyword evidence="7 10" id="KW-0133">Cell shape</keyword>
<dbReference type="InterPro" id="IPR016185">
    <property type="entry name" value="PreATP-grasp_dom_sf"/>
</dbReference>
<proteinExistence type="inferred from homology"/>
<reference evidence="15 16" key="1">
    <citation type="journal article" date="2016" name="Nat. Commun.">
        <title>Thousands of microbial genomes shed light on interconnected biogeochemical processes in an aquifer system.</title>
        <authorList>
            <person name="Anantharaman K."/>
            <person name="Brown C.T."/>
            <person name="Hug L.A."/>
            <person name="Sharon I."/>
            <person name="Castelle C.J."/>
            <person name="Probst A.J."/>
            <person name="Thomas B.C."/>
            <person name="Singh A."/>
            <person name="Wilkins M.J."/>
            <person name="Karaoz U."/>
            <person name="Brodie E.L."/>
            <person name="Williams K.H."/>
            <person name="Hubbard S.S."/>
            <person name="Banfield J.F."/>
        </authorList>
    </citation>
    <scope>NUCLEOTIDE SEQUENCE [LARGE SCALE GENOMIC DNA]</scope>
</reference>
<dbReference type="InterPro" id="IPR000291">
    <property type="entry name" value="D-Ala_lig_Van_CS"/>
</dbReference>
<keyword evidence="5 13" id="KW-0547">Nucleotide-binding</keyword>
<evidence type="ECO:0000256" key="5">
    <source>
        <dbReference type="ARBA" id="ARBA00022741"/>
    </source>
</evidence>
<dbReference type="PANTHER" id="PTHR23132:SF23">
    <property type="entry name" value="D-ALANINE--D-ALANINE LIGASE B"/>
    <property type="match status" value="1"/>
</dbReference>
<gene>
    <name evidence="10" type="primary">ddl</name>
    <name evidence="15" type="ORF">A3J46_01200</name>
</gene>
<evidence type="ECO:0000256" key="6">
    <source>
        <dbReference type="ARBA" id="ARBA00022840"/>
    </source>
</evidence>
<dbReference type="PROSITE" id="PS50975">
    <property type="entry name" value="ATP_GRASP"/>
    <property type="match status" value="1"/>
</dbReference>
<sequence>MPNHLKPKKLIVGVLMGGPSAEHEVSLATGKNVMDNLDKTKYRPIAIKLSKNKNQWFLNGRLSNIIQALKSCDIVFNALHGTFGEDGRVQALMEYYGTRYTGSGITASALAMDKLRSREIFKLAGFCVPKTLKIKKNENYKARLNLFITKITKFPVVVKPCSNGSSVGVQIVRNNNALLKAIDEAFKLEKKVLVEEFIKGREVTCGVLDPALQRPDASSKKDCSLSDEAGNFLTLTIGGVTALPVTEIIPVKGHKFFDYDAKYKTGHCWEVTPAQIDETTREKVQKIAVRAHQLLGCRGYSRTDMILKNDSIYLLETNTLPGLTKNSLIPQAAKAAGLTFSQLLDKIIDSSLVNFN</sequence>
<evidence type="ECO:0000256" key="2">
    <source>
        <dbReference type="ARBA" id="ARBA00010871"/>
    </source>
</evidence>
<dbReference type="EC" id="6.3.2.4" evidence="10"/>
<comment type="function">
    <text evidence="10">Cell wall formation.</text>
</comment>
<dbReference type="GO" id="GO:0009252">
    <property type="term" value="P:peptidoglycan biosynthetic process"/>
    <property type="evidence" value="ECO:0007669"/>
    <property type="project" value="UniProtKB-UniRule"/>
</dbReference>